<comment type="caution">
    <text evidence="1">The sequence shown here is derived from an EMBL/GenBank/DDBJ whole genome shotgun (WGS) entry which is preliminary data.</text>
</comment>
<evidence type="ECO:0000313" key="2">
    <source>
        <dbReference type="Proteomes" id="UP001190700"/>
    </source>
</evidence>
<proteinExistence type="predicted"/>
<name>A0AAE0FYA7_9CHLO</name>
<keyword evidence="2" id="KW-1185">Reference proteome</keyword>
<gene>
    <name evidence="1" type="ORF">CYMTET_23240</name>
</gene>
<dbReference type="SUPFAM" id="SSF56349">
    <property type="entry name" value="DNA breaking-rejoining enzymes"/>
    <property type="match status" value="1"/>
</dbReference>
<protein>
    <submittedName>
        <fullName evidence="1">Uncharacterized protein</fullName>
    </submittedName>
</protein>
<reference evidence="1 2" key="1">
    <citation type="journal article" date="2015" name="Genome Biol. Evol.">
        <title>Comparative Genomics of a Bacterivorous Green Alga Reveals Evolutionary Causalities and Consequences of Phago-Mixotrophic Mode of Nutrition.</title>
        <authorList>
            <person name="Burns J.A."/>
            <person name="Paasch A."/>
            <person name="Narechania A."/>
            <person name="Kim E."/>
        </authorList>
    </citation>
    <scope>NUCLEOTIDE SEQUENCE [LARGE SCALE GENOMIC DNA]</scope>
    <source>
        <strain evidence="1 2">PLY_AMNH</strain>
    </source>
</reference>
<evidence type="ECO:0000313" key="1">
    <source>
        <dbReference type="EMBL" id="KAK3268244.1"/>
    </source>
</evidence>
<organism evidence="1 2">
    <name type="scientific">Cymbomonas tetramitiformis</name>
    <dbReference type="NCBI Taxonomy" id="36881"/>
    <lineage>
        <taxon>Eukaryota</taxon>
        <taxon>Viridiplantae</taxon>
        <taxon>Chlorophyta</taxon>
        <taxon>Pyramimonadophyceae</taxon>
        <taxon>Pyramimonadales</taxon>
        <taxon>Pyramimonadaceae</taxon>
        <taxon>Cymbomonas</taxon>
    </lineage>
</organism>
<sequence length="575" mass="65008">MANASDRSLTCLSDNARVINRFQNHNENGKRVRDDTPTDTTMATEDTRVTDAVSKEVLDSLKRSRQTGADLLGSEGEKNTLKNSDTAVKHFQHFLKVHLDITTNFWDFPLIQDDPDLPTLPNLLLAYFDPEILHPNHPGEPRFTHVWILQRAHGNKKKGDLMERATIENYFSALQRKYNKEIEKKTCAGMNGDTIPYANFHSDHAFRLVNVMKNKLEEQMPNNPVHYPVPDYDDAQRILNAPILKGDSVLATTLRRSLTTGCTVWPRGGAEYRDLDLDMFKLIDRGMPWISERQPGERVKFFASKLPCKTGKHAEHFKDQVFFPNHDNPELCLVTQIKDEEDMRAARGFKCRAFFLALKYDHSTRTYVDFLDSPIQDRVMINFMRNISISAKTKIVYTNHCVRAWMITEALASGAEEHVVKERSRHVSNCAVKTYKKISSLESRALSDVISNRAGGGQQTLHDARQNIAHSALAPPQPQAQNPIPMPACDSSAFFQAMPPSAFNNCVFNFNSGDNFYNNTYNYYTPNPITGLSQADLEVAASTPVDPADFFGCPAEDSFREDDFGLLLSLSSCFL</sequence>
<dbReference type="InterPro" id="IPR011010">
    <property type="entry name" value="DNA_brk_join_enz"/>
</dbReference>
<dbReference type="GO" id="GO:0003677">
    <property type="term" value="F:DNA binding"/>
    <property type="evidence" value="ECO:0007669"/>
    <property type="project" value="InterPro"/>
</dbReference>
<dbReference type="AlphaFoldDB" id="A0AAE0FYA7"/>
<dbReference type="EMBL" id="LGRX02011944">
    <property type="protein sequence ID" value="KAK3268244.1"/>
    <property type="molecule type" value="Genomic_DNA"/>
</dbReference>
<dbReference type="Proteomes" id="UP001190700">
    <property type="component" value="Unassembled WGS sequence"/>
</dbReference>
<accession>A0AAE0FYA7</accession>